<keyword evidence="7" id="KW-0732">Signal</keyword>
<dbReference type="AlphaFoldDB" id="M8AF42"/>
<dbReference type="eggNOG" id="KOG0619">
    <property type="taxonomic scope" value="Eukaryota"/>
</dbReference>
<evidence type="ECO:0000256" key="5">
    <source>
        <dbReference type="ARBA" id="ARBA00022614"/>
    </source>
</evidence>
<dbReference type="GO" id="GO:0004674">
    <property type="term" value="F:protein serine/threonine kinase activity"/>
    <property type="evidence" value="ECO:0007669"/>
    <property type="project" value="UniProtKB-EC"/>
</dbReference>
<dbReference type="SUPFAM" id="SSF47676">
    <property type="entry name" value="Conserved domain common to transcription factors TFIIS, elongin A, CRSP70"/>
    <property type="match status" value="1"/>
</dbReference>
<dbReference type="Pfam" id="PF13855">
    <property type="entry name" value="LRR_8"/>
    <property type="match status" value="1"/>
</dbReference>
<keyword evidence="5" id="KW-0433">Leucine-rich repeat</keyword>
<dbReference type="InterPro" id="IPR003591">
    <property type="entry name" value="Leu-rich_rpt_typical-subtyp"/>
</dbReference>
<evidence type="ECO:0000256" key="3">
    <source>
        <dbReference type="ARBA" id="ARBA00022475"/>
    </source>
</evidence>
<dbReference type="InterPro" id="IPR051716">
    <property type="entry name" value="Plant_RL_S/T_kinase"/>
</dbReference>
<keyword evidence="6" id="KW-0812">Transmembrane</keyword>
<sequence>MAGKNNCEQPAPPTRSAPPRRWKRFFRAFDSVDAAIKPSDPDHSRGELRRARVDIVEQLCDAADDDQAERLCRILDDHMAESLETLRLIPVMPNLLASTDLGKSVCALRRHESERVRVLASGLVSGWRASMQDELAKVRDALHKLDNINMPQTKEITAGQQQQHVSADSDIAKTKASVMKTVAIRKDASGSAAGLCSEEKMEAAKRKFRQGYQEAEDAKRLRRTQLVQAPKMMQPIRSGELTTLEELRLGKNNLTGTIPLAIGNWTSLRYLDLRSNNFVGDLGDVDFSRLANLTVLDLASNNLTGTMPPSIYSCTSMTALRVANNEISGQVPPEIGNMRELQFLSLTVNSFTNISGMFWNLQGCRDLAALLVSYNFHGEALPDAGWVGDHVSHVRVIVMENCGLTGQIPSWLSKLHGLNVLNLGGNRLTGPIPSWLGAMKRLYYVDLSGNQFAGEIPPSLMELPLLTSEKAMAEFKPGHLPLVFTLTPNNGAEVLDLSHNNLSGGITPELSGLAKIEILDLRMNRLTGSIPPALAKLHFISDFNVANNDLEGPIPTGGQFNAFPAANFAGNPKLCGQAISVRCSKKSGMAPGKSSPSKTMGKRLLVAIVLGVCFGVVGVVVLTGLAVIAIRRFISNGSVSDGGKCSESALFDYSMSDLHGDESKDTILFMSEEAGGGDPTRKSFTFVDILKATNNFSPDQIIGTGGYGLVFLAELEGGVRLAVKKLNGDMCLVEREFRAEMLYVLDLACLCVDAIPLSRPAIQEVVSWLDNVDTIGAS</sequence>
<keyword evidence="9 15" id="KW-0547">Nucleotide-binding</keyword>
<evidence type="ECO:0000259" key="16">
    <source>
        <dbReference type="PROSITE" id="PS51319"/>
    </source>
</evidence>
<keyword evidence="13 17" id="KW-0675">Receptor</keyword>
<proteinExistence type="inferred from homology"/>
<evidence type="ECO:0000256" key="6">
    <source>
        <dbReference type="ARBA" id="ARBA00022692"/>
    </source>
</evidence>
<evidence type="ECO:0000256" key="15">
    <source>
        <dbReference type="PROSITE-ProRule" id="PRU10141"/>
    </source>
</evidence>
<comment type="subcellular location">
    <subcellularLocation>
        <location evidence="1">Cell membrane</location>
        <topology evidence="1">Single-pass membrane protein</topology>
    </subcellularLocation>
    <subcellularLocation>
        <location evidence="14">Nucleus</location>
    </subcellularLocation>
</comment>
<dbReference type="Pfam" id="PF00560">
    <property type="entry name" value="LRR_1"/>
    <property type="match status" value="5"/>
</dbReference>
<keyword evidence="3" id="KW-1003">Cell membrane</keyword>
<evidence type="ECO:0000313" key="17">
    <source>
        <dbReference type="EMBL" id="EMS63465.1"/>
    </source>
</evidence>
<dbReference type="PANTHER" id="PTHR48053">
    <property type="entry name" value="LEUCINE RICH REPEAT FAMILY PROTEIN, EXPRESSED"/>
    <property type="match status" value="1"/>
</dbReference>
<dbReference type="GO" id="GO:0005886">
    <property type="term" value="C:plasma membrane"/>
    <property type="evidence" value="ECO:0007669"/>
    <property type="project" value="UniProtKB-SubCell"/>
</dbReference>
<dbReference type="Gene3D" id="1.20.930.10">
    <property type="entry name" value="Conserved domain common to transcription factors TFIIS, elongin A, CRSP70"/>
    <property type="match status" value="1"/>
</dbReference>
<dbReference type="InterPro" id="IPR017923">
    <property type="entry name" value="TFIIS_N"/>
</dbReference>
<name>M8AF42_TRIUA</name>
<keyword evidence="10 15" id="KW-0067">ATP-binding</keyword>
<dbReference type="PROSITE" id="PS00107">
    <property type="entry name" value="PROTEIN_KINASE_ATP"/>
    <property type="match status" value="1"/>
</dbReference>
<dbReference type="SUPFAM" id="SSF52058">
    <property type="entry name" value="L domain-like"/>
    <property type="match status" value="1"/>
</dbReference>
<evidence type="ECO:0000256" key="2">
    <source>
        <dbReference type="ARBA" id="ARBA00009592"/>
    </source>
</evidence>
<keyword evidence="8" id="KW-0677">Repeat</keyword>
<keyword evidence="11" id="KW-1133">Transmembrane helix</keyword>
<dbReference type="EMBL" id="KD069048">
    <property type="protein sequence ID" value="EMS63465.1"/>
    <property type="molecule type" value="Genomic_DNA"/>
</dbReference>
<dbReference type="SMART" id="SM00369">
    <property type="entry name" value="LRR_TYP"/>
    <property type="match status" value="5"/>
</dbReference>
<dbReference type="OMA" id="PRSFKGN"/>
<evidence type="ECO:0000256" key="14">
    <source>
        <dbReference type="PROSITE-ProRule" id="PRU00649"/>
    </source>
</evidence>
<keyword evidence="14" id="KW-0539">Nucleus</keyword>
<feature type="domain" description="TFIIS N-terminal" evidence="16">
    <location>
        <begin position="57"/>
        <end position="134"/>
    </location>
</feature>
<evidence type="ECO:0000256" key="8">
    <source>
        <dbReference type="ARBA" id="ARBA00022737"/>
    </source>
</evidence>
<dbReference type="GO" id="GO:0005634">
    <property type="term" value="C:nucleus"/>
    <property type="evidence" value="ECO:0007669"/>
    <property type="project" value="UniProtKB-SubCell"/>
</dbReference>
<dbReference type="STRING" id="4572.M8AF42"/>
<dbReference type="PROSITE" id="PS51319">
    <property type="entry name" value="TFIIS_N"/>
    <property type="match status" value="1"/>
</dbReference>
<dbReference type="Gene3D" id="3.80.10.10">
    <property type="entry name" value="Ribonuclease Inhibitor"/>
    <property type="match status" value="2"/>
</dbReference>
<dbReference type="PANTHER" id="PTHR48053:SF155">
    <property type="entry name" value="LOW QUALITY PROTEIN: RECEPTOR-LIKE PROTEIN 2"/>
    <property type="match status" value="1"/>
</dbReference>
<evidence type="ECO:0000256" key="9">
    <source>
        <dbReference type="ARBA" id="ARBA00022741"/>
    </source>
</evidence>
<dbReference type="InterPro" id="IPR011009">
    <property type="entry name" value="Kinase-like_dom_sf"/>
</dbReference>
<reference evidence="17" key="1">
    <citation type="journal article" date="2013" name="Nature">
        <title>Draft genome of the wheat A-genome progenitor Triticum urartu.</title>
        <authorList>
            <person name="Ling H.Q."/>
            <person name="Zhao S."/>
            <person name="Liu D."/>
            <person name="Wang J."/>
            <person name="Sun H."/>
            <person name="Zhang C."/>
            <person name="Fan H."/>
            <person name="Li D."/>
            <person name="Dong L."/>
            <person name="Tao Y."/>
            <person name="Gao C."/>
            <person name="Wu H."/>
            <person name="Li Y."/>
            <person name="Cui Y."/>
            <person name="Guo X."/>
            <person name="Zheng S."/>
            <person name="Wang B."/>
            <person name="Yu K."/>
            <person name="Liang Q."/>
            <person name="Yang W."/>
            <person name="Lou X."/>
            <person name="Chen J."/>
            <person name="Feng M."/>
            <person name="Jian J."/>
            <person name="Zhang X."/>
            <person name="Luo G."/>
            <person name="Jiang Y."/>
            <person name="Liu J."/>
            <person name="Wang Z."/>
            <person name="Sha Y."/>
            <person name="Zhang B."/>
            <person name="Wu H."/>
            <person name="Tang D."/>
            <person name="Shen Q."/>
            <person name="Xue P."/>
            <person name="Zou S."/>
            <person name="Wang X."/>
            <person name="Liu X."/>
            <person name="Wang F."/>
            <person name="Yang Y."/>
            <person name="An X."/>
            <person name="Dong Z."/>
            <person name="Zhang K."/>
            <person name="Zhang X."/>
            <person name="Luo M.C."/>
            <person name="Dvorak J."/>
            <person name="Tong Y."/>
            <person name="Wang J."/>
            <person name="Yang H."/>
            <person name="Li Z."/>
            <person name="Wang D."/>
            <person name="Zhang A."/>
            <person name="Wang J."/>
        </authorList>
    </citation>
    <scope>NUCLEOTIDE SEQUENCE</scope>
</reference>
<dbReference type="FunFam" id="3.80.10.10:FF:000213">
    <property type="entry name" value="Tyrosine-sulfated glycopeptide receptor 1"/>
    <property type="match status" value="1"/>
</dbReference>
<evidence type="ECO:0000256" key="4">
    <source>
        <dbReference type="ARBA" id="ARBA00022553"/>
    </source>
</evidence>
<evidence type="ECO:0000256" key="1">
    <source>
        <dbReference type="ARBA" id="ARBA00004162"/>
    </source>
</evidence>
<keyword evidence="4" id="KW-0597">Phosphoprotein</keyword>
<dbReference type="GO" id="GO:0005524">
    <property type="term" value="F:ATP binding"/>
    <property type="evidence" value="ECO:0007669"/>
    <property type="project" value="UniProtKB-UniRule"/>
</dbReference>
<accession>M8AF42</accession>
<dbReference type="InterPro" id="IPR032675">
    <property type="entry name" value="LRR_dom_sf"/>
</dbReference>
<evidence type="ECO:0000256" key="10">
    <source>
        <dbReference type="ARBA" id="ARBA00022840"/>
    </source>
</evidence>
<gene>
    <name evidence="17" type="ORF">TRIUR3_09177</name>
</gene>
<comment type="similarity">
    <text evidence="2">Belongs to the RLP family.</text>
</comment>
<dbReference type="FunFam" id="3.80.10.10:FF:000722">
    <property type="entry name" value="Leucine-rich repeat receptor-like protein kinase"/>
    <property type="match status" value="1"/>
</dbReference>
<dbReference type="Gene3D" id="3.30.200.20">
    <property type="entry name" value="Phosphorylase Kinase, domain 1"/>
    <property type="match status" value="1"/>
</dbReference>
<protein>
    <submittedName>
        <fullName evidence="17">Tyrosine-sulfated glycopeptide receptor 1</fullName>
    </submittedName>
</protein>
<evidence type="ECO:0000256" key="11">
    <source>
        <dbReference type="ARBA" id="ARBA00022989"/>
    </source>
</evidence>
<dbReference type="Pfam" id="PF08711">
    <property type="entry name" value="Med26"/>
    <property type="match status" value="1"/>
</dbReference>
<dbReference type="InterPro" id="IPR035441">
    <property type="entry name" value="TFIIS/LEDGF_dom_sf"/>
</dbReference>
<dbReference type="InterPro" id="IPR017441">
    <property type="entry name" value="Protein_kinase_ATP_BS"/>
</dbReference>
<evidence type="ECO:0000256" key="12">
    <source>
        <dbReference type="ARBA" id="ARBA00023136"/>
    </source>
</evidence>
<dbReference type="InterPro" id="IPR001611">
    <property type="entry name" value="Leu-rich_rpt"/>
</dbReference>
<feature type="binding site" evidence="15">
    <location>
        <position position="725"/>
    </location>
    <ligand>
        <name>ATP</name>
        <dbReference type="ChEBI" id="CHEBI:30616"/>
    </ligand>
</feature>
<organism evidence="17">
    <name type="scientific">Triticum urartu</name>
    <name type="common">Red wild einkorn</name>
    <name type="synonym">Crithodium urartu</name>
    <dbReference type="NCBI Taxonomy" id="4572"/>
    <lineage>
        <taxon>Eukaryota</taxon>
        <taxon>Viridiplantae</taxon>
        <taxon>Streptophyta</taxon>
        <taxon>Embryophyta</taxon>
        <taxon>Tracheophyta</taxon>
        <taxon>Spermatophyta</taxon>
        <taxon>Magnoliopsida</taxon>
        <taxon>Liliopsida</taxon>
        <taxon>Poales</taxon>
        <taxon>Poaceae</taxon>
        <taxon>BOP clade</taxon>
        <taxon>Pooideae</taxon>
        <taxon>Triticodae</taxon>
        <taxon>Triticeae</taxon>
        <taxon>Triticinae</taxon>
        <taxon>Triticum</taxon>
    </lineage>
</organism>
<dbReference type="SUPFAM" id="SSF56112">
    <property type="entry name" value="Protein kinase-like (PK-like)"/>
    <property type="match status" value="1"/>
</dbReference>
<evidence type="ECO:0000256" key="7">
    <source>
        <dbReference type="ARBA" id="ARBA00022729"/>
    </source>
</evidence>
<keyword evidence="12" id="KW-0472">Membrane</keyword>
<evidence type="ECO:0000256" key="13">
    <source>
        <dbReference type="ARBA" id="ARBA00023170"/>
    </source>
</evidence>